<dbReference type="AlphaFoldDB" id="A0A420WWN0"/>
<keyword evidence="2" id="KW-0472">Membrane</keyword>
<dbReference type="RefSeq" id="WP_170150055.1">
    <property type="nucleotide sequence ID" value="NZ_RBIN01000005.1"/>
</dbReference>
<proteinExistence type="predicted"/>
<evidence type="ECO:0000313" key="3">
    <source>
        <dbReference type="EMBL" id="RKR03538.1"/>
    </source>
</evidence>
<dbReference type="Proteomes" id="UP000281975">
    <property type="component" value="Unassembled WGS sequence"/>
</dbReference>
<evidence type="ECO:0000256" key="1">
    <source>
        <dbReference type="SAM" id="MobiDB-lite"/>
    </source>
</evidence>
<keyword evidence="4" id="KW-1185">Reference proteome</keyword>
<feature type="compositionally biased region" description="Basic and acidic residues" evidence="1">
    <location>
        <begin position="1"/>
        <end position="11"/>
    </location>
</feature>
<accession>A0A420WWN0</accession>
<sequence length="54" mass="6081">MTEHDPHHDRSQNGTRARRRLPSLEQHLSLYIITALASTFILGFLAFGLSSLFG</sequence>
<name>A0A420WWN0_9GAMM</name>
<evidence type="ECO:0000256" key="2">
    <source>
        <dbReference type="SAM" id="Phobius"/>
    </source>
</evidence>
<reference evidence="3 4" key="1">
    <citation type="submission" date="2018-10" db="EMBL/GenBank/DDBJ databases">
        <title>Genomic Encyclopedia of Type Strains, Phase IV (KMG-IV): sequencing the most valuable type-strain genomes for metagenomic binning, comparative biology and taxonomic classification.</title>
        <authorList>
            <person name="Goeker M."/>
        </authorList>
    </citation>
    <scope>NUCLEOTIDE SEQUENCE [LARGE SCALE GENOMIC DNA]</scope>
    <source>
        <strain evidence="3 4">DSM 23229</strain>
    </source>
</reference>
<evidence type="ECO:0000313" key="4">
    <source>
        <dbReference type="Proteomes" id="UP000281975"/>
    </source>
</evidence>
<dbReference type="EMBL" id="RBIN01000005">
    <property type="protein sequence ID" value="RKR03538.1"/>
    <property type="molecule type" value="Genomic_DNA"/>
</dbReference>
<keyword evidence="2" id="KW-0812">Transmembrane</keyword>
<feature type="region of interest" description="Disordered" evidence="1">
    <location>
        <begin position="1"/>
        <end position="20"/>
    </location>
</feature>
<keyword evidence="2" id="KW-1133">Transmembrane helix</keyword>
<gene>
    <name evidence="3" type="ORF">C7446_2063</name>
</gene>
<protein>
    <submittedName>
        <fullName evidence="3">Uncharacterized protein</fullName>
    </submittedName>
</protein>
<comment type="caution">
    <text evidence="3">The sequence shown here is derived from an EMBL/GenBank/DDBJ whole genome shotgun (WGS) entry which is preliminary data.</text>
</comment>
<organism evidence="3 4">
    <name type="scientific">Kushneria sinocarnis</name>
    <dbReference type="NCBI Taxonomy" id="595502"/>
    <lineage>
        <taxon>Bacteria</taxon>
        <taxon>Pseudomonadati</taxon>
        <taxon>Pseudomonadota</taxon>
        <taxon>Gammaproteobacteria</taxon>
        <taxon>Oceanospirillales</taxon>
        <taxon>Halomonadaceae</taxon>
        <taxon>Kushneria</taxon>
    </lineage>
</organism>
<feature type="transmembrane region" description="Helical" evidence="2">
    <location>
        <begin position="28"/>
        <end position="53"/>
    </location>
</feature>